<evidence type="ECO:0000313" key="4">
    <source>
        <dbReference type="Proteomes" id="UP001056455"/>
    </source>
</evidence>
<name>A0ABY4YYB0_9MICO</name>
<protein>
    <submittedName>
        <fullName evidence="3">DUF4143 domain-containing protein</fullName>
    </submittedName>
</protein>
<feature type="domain" description="DUF4143" evidence="2">
    <location>
        <begin position="203"/>
        <end position="364"/>
    </location>
</feature>
<dbReference type="PANTHER" id="PTHR43566">
    <property type="entry name" value="CONSERVED PROTEIN"/>
    <property type="match status" value="1"/>
</dbReference>
<dbReference type="InterPro" id="IPR025420">
    <property type="entry name" value="DUF4143"/>
</dbReference>
<keyword evidence="4" id="KW-1185">Reference proteome</keyword>
<dbReference type="InterPro" id="IPR041682">
    <property type="entry name" value="AAA_14"/>
</dbReference>
<feature type="domain" description="AAA" evidence="1">
    <location>
        <begin position="20"/>
        <end position="130"/>
    </location>
</feature>
<evidence type="ECO:0000259" key="2">
    <source>
        <dbReference type="Pfam" id="PF13635"/>
    </source>
</evidence>
<evidence type="ECO:0000313" key="3">
    <source>
        <dbReference type="EMBL" id="USQ81774.1"/>
    </source>
</evidence>
<evidence type="ECO:0000259" key="1">
    <source>
        <dbReference type="Pfam" id="PF13173"/>
    </source>
</evidence>
<gene>
    <name evidence="3" type="ORF">NF556_09045</name>
</gene>
<reference evidence="3" key="1">
    <citation type="submission" date="2022-06" db="EMBL/GenBank/DDBJ databases">
        <title>Ornithinimicrobium HY1793.</title>
        <authorList>
            <person name="Huang Y."/>
        </authorList>
    </citation>
    <scope>NUCLEOTIDE SEQUENCE</scope>
    <source>
        <strain evidence="3">HY1793</strain>
    </source>
</reference>
<proteinExistence type="predicted"/>
<organism evidence="3 4">
    <name type="scientific">Ornithinimicrobium faecis</name>
    <dbReference type="NCBI Taxonomy" id="2934158"/>
    <lineage>
        <taxon>Bacteria</taxon>
        <taxon>Bacillati</taxon>
        <taxon>Actinomycetota</taxon>
        <taxon>Actinomycetes</taxon>
        <taxon>Micrococcales</taxon>
        <taxon>Ornithinimicrobiaceae</taxon>
        <taxon>Ornithinimicrobium</taxon>
    </lineage>
</organism>
<sequence length="415" mass="44833">MTYQRRSVDDELDRLLPLAPAIALEGAKGVGKTGTARRRAHTTYFLDDPADLQSFQADPTSVRDAPGPVLLDEWQRYPSSWDVVRRWVDAGAPPGAVLLTGSASPRPGVDTHSGAGRILTRRMRPMALFERGLTTPTVSLAALLGGVSEVTGSTEVRAADYVEQIVESGFPGIRGAAAGLHRDLLDSYIAAVIDRDLDESGLRVRRTETVRRWLTAYAAASSTTTAYSKILDATTAGDGSQPAKTTTITYRDHLTRIFVLDPVPGWSPSANPFAPLQVSPKHQLVDPALAARLLGQSAVSLQAGRGRALMGALFESLATLSVRVAADRCQSRVGHLRTRPGDREIDLVVDGPEGQVLAIEVKWSRAIDDSDVRHLLWLRDKLGDDLVDTIVLTTGDRAYRRRDGVAVVPLALLGR</sequence>
<accession>A0ABY4YYB0</accession>
<dbReference type="Pfam" id="PF13173">
    <property type="entry name" value="AAA_14"/>
    <property type="match status" value="1"/>
</dbReference>
<dbReference type="Proteomes" id="UP001056455">
    <property type="component" value="Chromosome"/>
</dbReference>
<dbReference type="PANTHER" id="PTHR43566:SF2">
    <property type="entry name" value="DUF4143 DOMAIN-CONTAINING PROTEIN"/>
    <property type="match status" value="1"/>
</dbReference>
<dbReference type="EMBL" id="CP099489">
    <property type="protein sequence ID" value="USQ81774.1"/>
    <property type="molecule type" value="Genomic_DNA"/>
</dbReference>
<dbReference type="RefSeq" id="WP_252595310.1">
    <property type="nucleotide sequence ID" value="NZ_CP099489.1"/>
</dbReference>
<dbReference type="Pfam" id="PF13635">
    <property type="entry name" value="DUF4143"/>
    <property type="match status" value="1"/>
</dbReference>